<dbReference type="InterPro" id="IPR022398">
    <property type="entry name" value="Peptidase_S8_His-AS"/>
</dbReference>
<dbReference type="InterPro" id="IPR026444">
    <property type="entry name" value="Secre_tail"/>
</dbReference>
<dbReference type="PANTHER" id="PTHR43399">
    <property type="entry name" value="SUBTILISIN-RELATED"/>
    <property type="match status" value="1"/>
</dbReference>
<dbReference type="Proteomes" id="UP000251889">
    <property type="component" value="Unassembled WGS sequence"/>
</dbReference>
<keyword evidence="4 5" id="KW-0720">Serine protease</keyword>
<dbReference type="AlphaFoldDB" id="A0A364Y7W5"/>
<keyword evidence="7" id="KW-0732">Signal</keyword>
<dbReference type="InterPro" id="IPR034204">
    <property type="entry name" value="PfSUB1-like_cat_dom"/>
</dbReference>
<dbReference type="InterPro" id="IPR023828">
    <property type="entry name" value="Peptidase_S8_Ser-AS"/>
</dbReference>
<proteinExistence type="inferred from homology"/>
<evidence type="ECO:0000256" key="4">
    <source>
        <dbReference type="ARBA" id="ARBA00022825"/>
    </source>
</evidence>
<dbReference type="PANTHER" id="PTHR43399:SF4">
    <property type="entry name" value="CELL WALL-ASSOCIATED PROTEASE"/>
    <property type="match status" value="1"/>
</dbReference>
<evidence type="ECO:0000256" key="2">
    <source>
        <dbReference type="ARBA" id="ARBA00022670"/>
    </source>
</evidence>
<evidence type="ECO:0000259" key="8">
    <source>
        <dbReference type="Pfam" id="PF00082"/>
    </source>
</evidence>
<reference evidence="10 11" key="1">
    <citation type="submission" date="2018-06" db="EMBL/GenBank/DDBJ databases">
        <title>Chryseolinea flavus sp. nov., a member of the phylum Bacteroidetes isolated from soil.</title>
        <authorList>
            <person name="Li Y."/>
            <person name="Wang J."/>
        </authorList>
    </citation>
    <scope>NUCLEOTIDE SEQUENCE [LARGE SCALE GENOMIC DNA]</scope>
    <source>
        <strain evidence="10 11">SDU1-6</strain>
    </source>
</reference>
<dbReference type="InterPro" id="IPR015500">
    <property type="entry name" value="Peptidase_S8_subtilisin-rel"/>
</dbReference>
<dbReference type="Pfam" id="PF00082">
    <property type="entry name" value="Peptidase_S8"/>
    <property type="match status" value="1"/>
</dbReference>
<dbReference type="InterPro" id="IPR000209">
    <property type="entry name" value="Peptidase_S8/S53_dom"/>
</dbReference>
<dbReference type="RefSeq" id="WP_112745207.1">
    <property type="nucleotide sequence ID" value="NZ_QMFY01000001.1"/>
</dbReference>
<evidence type="ECO:0000313" key="11">
    <source>
        <dbReference type="Proteomes" id="UP000251889"/>
    </source>
</evidence>
<evidence type="ECO:0000313" key="10">
    <source>
        <dbReference type="EMBL" id="RAW02993.1"/>
    </source>
</evidence>
<dbReference type="EMBL" id="QMFY01000001">
    <property type="protein sequence ID" value="RAW02993.1"/>
    <property type="molecule type" value="Genomic_DNA"/>
</dbReference>
<dbReference type="PROSITE" id="PS51892">
    <property type="entry name" value="SUBTILASE"/>
    <property type="match status" value="1"/>
</dbReference>
<dbReference type="GO" id="GO:0004252">
    <property type="term" value="F:serine-type endopeptidase activity"/>
    <property type="evidence" value="ECO:0007669"/>
    <property type="project" value="UniProtKB-UniRule"/>
</dbReference>
<gene>
    <name evidence="10" type="ORF">DQQ10_02510</name>
</gene>
<dbReference type="InterPro" id="IPR051048">
    <property type="entry name" value="Peptidase_S8/S53_subtilisin"/>
</dbReference>
<feature type="domain" description="Secretion system C-terminal sorting" evidence="9">
    <location>
        <begin position="867"/>
        <end position="944"/>
    </location>
</feature>
<organism evidence="10 11">
    <name type="scientific">Pseudochryseolinea flava</name>
    <dbReference type="NCBI Taxonomy" id="2059302"/>
    <lineage>
        <taxon>Bacteria</taxon>
        <taxon>Pseudomonadati</taxon>
        <taxon>Bacteroidota</taxon>
        <taxon>Cytophagia</taxon>
        <taxon>Cytophagales</taxon>
        <taxon>Fulvivirgaceae</taxon>
        <taxon>Pseudochryseolinea</taxon>
    </lineage>
</organism>
<evidence type="ECO:0000259" key="9">
    <source>
        <dbReference type="Pfam" id="PF18962"/>
    </source>
</evidence>
<evidence type="ECO:0000256" key="5">
    <source>
        <dbReference type="PROSITE-ProRule" id="PRU01240"/>
    </source>
</evidence>
<feature type="domain" description="Peptidase S8/S53" evidence="8">
    <location>
        <begin position="164"/>
        <end position="429"/>
    </location>
</feature>
<feature type="active site" description="Charge relay system" evidence="5">
    <location>
        <position position="389"/>
    </location>
</feature>
<comment type="similarity">
    <text evidence="1 5 6">Belongs to the peptidase S8 family.</text>
</comment>
<dbReference type="CDD" id="cd07473">
    <property type="entry name" value="Peptidases_S8_Subtilisin_like"/>
    <property type="match status" value="1"/>
</dbReference>
<dbReference type="PRINTS" id="PR00723">
    <property type="entry name" value="SUBTILISIN"/>
</dbReference>
<dbReference type="PROSITE" id="PS00136">
    <property type="entry name" value="SUBTILASE_ASP"/>
    <property type="match status" value="1"/>
</dbReference>
<evidence type="ECO:0000256" key="1">
    <source>
        <dbReference type="ARBA" id="ARBA00011073"/>
    </source>
</evidence>
<comment type="caution">
    <text evidence="10">The sequence shown here is derived from an EMBL/GenBank/DDBJ whole genome shotgun (WGS) entry which is preliminary data.</text>
</comment>
<dbReference type="Pfam" id="PF18962">
    <property type="entry name" value="Por_Secre_tail"/>
    <property type="match status" value="1"/>
</dbReference>
<dbReference type="SUPFAM" id="SSF52743">
    <property type="entry name" value="Subtilisin-like"/>
    <property type="match status" value="1"/>
</dbReference>
<feature type="chain" id="PRO_5017075538" description="Peptidase S8/S53 domain-containing protein" evidence="7">
    <location>
        <begin position="21"/>
        <end position="946"/>
    </location>
</feature>
<evidence type="ECO:0000256" key="6">
    <source>
        <dbReference type="RuleBase" id="RU003355"/>
    </source>
</evidence>
<dbReference type="PROSITE" id="PS00138">
    <property type="entry name" value="SUBTILASE_SER"/>
    <property type="match status" value="1"/>
</dbReference>
<dbReference type="PROSITE" id="PS00137">
    <property type="entry name" value="SUBTILASE_HIS"/>
    <property type="match status" value="1"/>
</dbReference>
<accession>A0A364Y7W5</accession>
<protein>
    <recommendedName>
        <fullName evidence="12">Peptidase S8/S53 domain-containing protein</fullName>
    </recommendedName>
</protein>
<feature type="signal peptide" evidence="7">
    <location>
        <begin position="1"/>
        <end position="20"/>
    </location>
</feature>
<feature type="active site" description="Charge relay system" evidence="5">
    <location>
        <position position="172"/>
    </location>
</feature>
<dbReference type="InterPro" id="IPR036852">
    <property type="entry name" value="Peptidase_S8/S53_dom_sf"/>
</dbReference>
<evidence type="ECO:0008006" key="12">
    <source>
        <dbReference type="Google" id="ProtNLM"/>
    </source>
</evidence>
<dbReference type="GO" id="GO:0006508">
    <property type="term" value="P:proteolysis"/>
    <property type="evidence" value="ECO:0007669"/>
    <property type="project" value="UniProtKB-KW"/>
</dbReference>
<dbReference type="OrthoDB" id="9813435at2"/>
<dbReference type="InterPro" id="IPR023827">
    <property type="entry name" value="Peptidase_S8_Asp-AS"/>
</dbReference>
<feature type="active site" description="Charge relay system" evidence="5">
    <location>
        <position position="230"/>
    </location>
</feature>
<name>A0A364Y7W5_9BACT</name>
<keyword evidence="3 5" id="KW-0378">Hydrolase</keyword>
<keyword evidence="11" id="KW-1185">Reference proteome</keyword>
<dbReference type="Gene3D" id="3.40.50.200">
    <property type="entry name" value="Peptidase S8/S53 domain"/>
    <property type="match status" value="1"/>
</dbReference>
<sequence length="946" mass="101876">MKFLGTTLLLIVMASVHMQAQPGKKHFTLPHGLTVDDYVPGKVLVKVKSKAIGSFTGGANGRMQSVMRTSKIRPLVPSIAQSSARLRTPKSPINIAQYFAIDFDENISVEAFINQLYETGNIEYAEPVFREKLIGTPNDIHHTDQYYLQTIRAYDAWDISEGSEDIIIAIIDSGVDINHPDLVDKIFINDDPVNGVDDDNNGYIDDYRGWDFSDNDNNPGIFKSGGGFMHGTAVGGCAGASTNNNIGISGVGYHSKLMFTKHFSDNQPANSINYSSDTYEGVLYAAQNGARIINCSWGSSFRSQVRQDIITYVTLEYNCLVIAAAGNDGVSAPLYPAAYDYVLSVAATNGSEEKAPFSNYGSTVDISAPGVYIVSTGYDDSYIEFDGTSFSAPIVAGAAALVMEHYPDLTALQVGELLRVTADKSFYDVPANADYAHGLGKGRLDIMAALTKESPAIRAMNSSMVNELGNVPAPGEKALVSFDFTNFLSASSAALTIKIETTSPHVSISKATVSPGAIASGVTVNNSENPFELTIDSNVPVDEQISLLITYEDGDYVDYQFFDFVPNPSFRTIEENLVTTSISSNGRIGFSDPSSSNGGNGFIFDDQSLLYEMGLIAGSSSSTLLNNVRNGSGGFDTDFKALNLIQKITPGERSSAEVFGDFSNSTDESQQKLKINYRSLVWSEEPLDKFVMLEYTITNTTNAPVSNFHFGIFADWDIDNNGAKDAAGWNEDSNLGYVYPKQSTTLPHAGVQLLSGNAKYYAIDNDQNVAGAPFGIYDGFSEGEKFTSIASNRLQAGTANGGNDVSHVVSSGPHNIPAGKQITVAFAIHAAKNLDDLIASAKHADTLYESITTVTDVESPLSNNLLVYPNPTRNQAITIEMEGTTSIGIEIELIDAKGQQLLKEQAALVNGSYATTIPTAHYVEGIYLVKVKTGNKIAVRKVVISK</sequence>
<evidence type="ECO:0000256" key="3">
    <source>
        <dbReference type="ARBA" id="ARBA00022801"/>
    </source>
</evidence>
<keyword evidence="2 5" id="KW-0645">Protease</keyword>
<dbReference type="NCBIfam" id="TIGR04183">
    <property type="entry name" value="Por_Secre_tail"/>
    <property type="match status" value="1"/>
</dbReference>
<evidence type="ECO:0000256" key="7">
    <source>
        <dbReference type="SAM" id="SignalP"/>
    </source>
</evidence>